<evidence type="ECO:0000313" key="6">
    <source>
        <dbReference type="EMBL" id="OEL25021.1"/>
    </source>
</evidence>
<feature type="region of interest" description="Disordered" evidence="5">
    <location>
        <begin position="66"/>
        <end position="100"/>
    </location>
</feature>
<dbReference type="InterPro" id="IPR022214">
    <property type="entry name" value="MZT1"/>
</dbReference>
<protein>
    <recommendedName>
        <fullName evidence="8">Mitotic-spindle organizing protein 1B</fullName>
    </recommendedName>
</protein>
<dbReference type="Proteomes" id="UP000095767">
    <property type="component" value="Unassembled WGS sequence"/>
</dbReference>
<comment type="similarity">
    <text evidence="2">Belongs to the MOZART1 family.</text>
</comment>
<dbReference type="PANTHER" id="PTHR28520">
    <property type="entry name" value="MITOTIC-SPINDLE ORGANIZING PROTEIN 1"/>
    <property type="match status" value="1"/>
</dbReference>
<comment type="caution">
    <text evidence="6">The sequence shown here is derived from an EMBL/GenBank/DDBJ whole genome shotgun (WGS) entry which is preliminary data.</text>
</comment>
<comment type="subcellular location">
    <subcellularLocation>
        <location evidence="1">Cytoplasm</location>
        <location evidence="1">Cytoskeleton</location>
        <location evidence="1">Microtubule organizing center</location>
    </subcellularLocation>
</comment>
<feature type="compositionally biased region" description="Low complexity" evidence="5">
    <location>
        <begin position="66"/>
        <end position="91"/>
    </location>
</feature>
<accession>A0A1E5VIR0</accession>
<keyword evidence="4" id="KW-0206">Cytoskeleton</keyword>
<dbReference type="GO" id="GO:0031021">
    <property type="term" value="C:interphase microtubule organizing center"/>
    <property type="evidence" value="ECO:0007669"/>
    <property type="project" value="TreeGrafter"/>
</dbReference>
<dbReference type="GO" id="GO:0051415">
    <property type="term" value="P:microtubule nucleation by interphase microtubule organizing center"/>
    <property type="evidence" value="ECO:0007669"/>
    <property type="project" value="TreeGrafter"/>
</dbReference>
<evidence type="ECO:0008006" key="8">
    <source>
        <dbReference type="Google" id="ProtNLM"/>
    </source>
</evidence>
<dbReference type="OrthoDB" id="48571at2759"/>
<keyword evidence="3" id="KW-0963">Cytoplasm</keyword>
<dbReference type="GO" id="GO:0033566">
    <property type="term" value="P:gamma-tubulin complex localization"/>
    <property type="evidence" value="ECO:0007669"/>
    <property type="project" value="InterPro"/>
</dbReference>
<dbReference type="AlphaFoldDB" id="A0A1E5VIR0"/>
<sequence>MAPPEMETEAAAARQAKESLELTFQMSQILDTGLDRHTLSLLMALCDRGANPEALAALVRELSSAAPPTAAAAAPSPVSNGAAAPASATASLFPSGLRRS</sequence>
<reference evidence="6 7" key="1">
    <citation type="submission" date="2016-09" db="EMBL/GenBank/DDBJ databases">
        <title>The draft genome of Dichanthelium oligosanthes: A C3 panicoid grass species.</title>
        <authorList>
            <person name="Studer A.J."/>
            <person name="Schnable J.C."/>
            <person name="Brutnell T.P."/>
        </authorList>
    </citation>
    <scope>NUCLEOTIDE SEQUENCE [LARGE SCALE GENOMIC DNA]</scope>
    <source>
        <strain evidence="7">cv. Kellogg 1175</strain>
        <tissue evidence="6">Leaf</tissue>
    </source>
</reference>
<evidence type="ECO:0000256" key="5">
    <source>
        <dbReference type="SAM" id="MobiDB-lite"/>
    </source>
</evidence>
<evidence type="ECO:0000256" key="4">
    <source>
        <dbReference type="ARBA" id="ARBA00023212"/>
    </source>
</evidence>
<evidence type="ECO:0000313" key="7">
    <source>
        <dbReference type="Proteomes" id="UP000095767"/>
    </source>
</evidence>
<gene>
    <name evidence="6" type="ORF">BAE44_0013958</name>
</gene>
<organism evidence="6 7">
    <name type="scientific">Dichanthelium oligosanthes</name>
    <dbReference type="NCBI Taxonomy" id="888268"/>
    <lineage>
        <taxon>Eukaryota</taxon>
        <taxon>Viridiplantae</taxon>
        <taxon>Streptophyta</taxon>
        <taxon>Embryophyta</taxon>
        <taxon>Tracheophyta</taxon>
        <taxon>Spermatophyta</taxon>
        <taxon>Magnoliopsida</taxon>
        <taxon>Liliopsida</taxon>
        <taxon>Poales</taxon>
        <taxon>Poaceae</taxon>
        <taxon>PACMAD clade</taxon>
        <taxon>Panicoideae</taxon>
        <taxon>Panicodae</taxon>
        <taxon>Paniceae</taxon>
        <taxon>Dichantheliinae</taxon>
        <taxon>Dichanthelium</taxon>
    </lineage>
</organism>
<dbReference type="EMBL" id="LWDX02038448">
    <property type="protein sequence ID" value="OEL25021.1"/>
    <property type="molecule type" value="Genomic_DNA"/>
</dbReference>
<dbReference type="GO" id="GO:0005819">
    <property type="term" value="C:spindle"/>
    <property type="evidence" value="ECO:0007669"/>
    <property type="project" value="TreeGrafter"/>
</dbReference>
<name>A0A1E5VIR0_9POAL</name>
<evidence type="ECO:0000256" key="3">
    <source>
        <dbReference type="ARBA" id="ARBA00022490"/>
    </source>
</evidence>
<dbReference type="STRING" id="888268.A0A1E5VIR0"/>
<evidence type="ECO:0000256" key="2">
    <source>
        <dbReference type="ARBA" id="ARBA00011015"/>
    </source>
</evidence>
<dbReference type="GO" id="GO:0090307">
    <property type="term" value="P:mitotic spindle assembly"/>
    <property type="evidence" value="ECO:0007669"/>
    <property type="project" value="TreeGrafter"/>
</dbReference>
<dbReference type="PANTHER" id="PTHR28520:SF2">
    <property type="entry name" value="MITOTIC-SPINDLE ORGANIZING PROTEIN 1"/>
    <property type="match status" value="1"/>
</dbReference>
<dbReference type="GO" id="GO:0000931">
    <property type="term" value="C:gamma-tubulin ring complex"/>
    <property type="evidence" value="ECO:0007669"/>
    <property type="project" value="InterPro"/>
</dbReference>
<dbReference type="Pfam" id="PF12554">
    <property type="entry name" value="MOZART1"/>
    <property type="match status" value="1"/>
</dbReference>
<keyword evidence="7" id="KW-1185">Reference proteome</keyword>
<evidence type="ECO:0000256" key="1">
    <source>
        <dbReference type="ARBA" id="ARBA00004267"/>
    </source>
</evidence>
<proteinExistence type="inferred from homology"/>